<dbReference type="Gene3D" id="3.20.20.70">
    <property type="entry name" value="Aldolase class I"/>
    <property type="match status" value="1"/>
</dbReference>
<keyword evidence="6" id="KW-0223">Dioxygenase</keyword>
<reference evidence="6 7" key="1">
    <citation type="submission" date="2016-03" db="EMBL/GenBank/DDBJ databases">
        <authorList>
            <person name="Sant'Anna F.H."/>
            <person name="Ambrosini A."/>
            <person name="Souza R."/>
            <person name="Bach E."/>
            <person name="Fernandes G."/>
            <person name="Balsanelli E."/>
            <person name="Baura V.A."/>
            <person name="Souza E.M."/>
            <person name="Passaglia L."/>
        </authorList>
    </citation>
    <scope>NUCLEOTIDE SEQUENCE [LARGE SCALE GENOMIC DNA]</scope>
    <source>
        <strain evidence="6 7">P26E</strain>
    </source>
</reference>
<dbReference type="PANTHER" id="PTHR32332:SF18">
    <property type="entry name" value="2-NITROPROPANE DIOXYGENASE"/>
    <property type="match status" value="1"/>
</dbReference>
<evidence type="ECO:0000313" key="6">
    <source>
        <dbReference type="EMBL" id="OKP90457.1"/>
    </source>
</evidence>
<keyword evidence="3" id="KW-0285">Flavoprotein</keyword>
<proteinExistence type="predicted"/>
<gene>
    <name evidence="6" type="ORF">A3844_05340</name>
</gene>
<dbReference type="PANTHER" id="PTHR32332">
    <property type="entry name" value="2-NITROPROPANE DIOXYGENASE"/>
    <property type="match status" value="1"/>
</dbReference>
<dbReference type="CDD" id="cd04730">
    <property type="entry name" value="NPD_like"/>
    <property type="match status" value="1"/>
</dbReference>
<dbReference type="SUPFAM" id="SSF51412">
    <property type="entry name" value="Inosine monophosphate dehydrogenase (IMPDH)"/>
    <property type="match status" value="1"/>
</dbReference>
<dbReference type="Pfam" id="PF03060">
    <property type="entry name" value="NMO"/>
    <property type="match status" value="1"/>
</dbReference>
<keyword evidence="5" id="KW-0560">Oxidoreductase</keyword>
<dbReference type="Proteomes" id="UP000186058">
    <property type="component" value="Unassembled WGS sequence"/>
</dbReference>
<accession>A0ABX3EV95</accession>
<dbReference type="InterPro" id="IPR013785">
    <property type="entry name" value="Aldolase_TIM"/>
</dbReference>
<evidence type="ECO:0000256" key="1">
    <source>
        <dbReference type="ARBA" id="ARBA00003535"/>
    </source>
</evidence>
<protein>
    <recommendedName>
        <fullName evidence="2">Probable nitronate monooxygenase</fullName>
    </recommendedName>
</protein>
<dbReference type="EMBL" id="LVWI01000003">
    <property type="protein sequence ID" value="OKP90457.1"/>
    <property type="molecule type" value="Genomic_DNA"/>
</dbReference>
<evidence type="ECO:0000313" key="7">
    <source>
        <dbReference type="Proteomes" id="UP000186058"/>
    </source>
</evidence>
<dbReference type="InterPro" id="IPR004136">
    <property type="entry name" value="NMO"/>
</dbReference>
<comment type="caution">
    <text evidence="6">The sequence shown here is derived from an EMBL/GenBank/DDBJ whole genome shotgun (WGS) entry which is preliminary data.</text>
</comment>
<evidence type="ECO:0000256" key="2">
    <source>
        <dbReference type="ARBA" id="ARBA00013457"/>
    </source>
</evidence>
<dbReference type="GO" id="GO:0051213">
    <property type="term" value="F:dioxygenase activity"/>
    <property type="evidence" value="ECO:0007669"/>
    <property type="project" value="UniProtKB-KW"/>
</dbReference>
<evidence type="ECO:0000256" key="5">
    <source>
        <dbReference type="ARBA" id="ARBA00023002"/>
    </source>
</evidence>
<keyword evidence="4" id="KW-0288">FMN</keyword>
<comment type="function">
    <text evidence="1">Nitronate monooxygenase that uses molecular oxygen to catalyze the oxidative denitrification of alkyl nitronates. Acts on propionate 3-nitronate (P3N), the presumed physiological substrate. Probably functions in the detoxification of P3N, a metabolic poison produced by plants and fungi as a defense mechanism.</text>
</comment>
<keyword evidence="7" id="KW-1185">Reference proteome</keyword>
<evidence type="ECO:0000256" key="3">
    <source>
        <dbReference type="ARBA" id="ARBA00022630"/>
    </source>
</evidence>
<organism evidence="6 7">
    <name type="scientific">Paenibacillus helianthi</name>
    <dbReference type="NCBI Taxonomy" id="1349432"/>
    <lineage>
        <taxon>Bacteria</taxon>
        <taxon>Bacillati</taxon>
        <taxon>Bacillota</taxon>
        <taxon>Bacilli</taxon>
        <taxon>Bacillales</taxon>
        <taxon>Paenibacillaceae</taxon>
        <taxon>Paenibacillus</taxon>
    </lineage>
</organism>
<name>A0ABX3EV95_9BACL</name>
<sequence length="352" mass="37784">MRKVNGIRIGNKISRLPVIQGGMGVGVSLHRLAGTVAKEGGIGIISTANIGFREFDFDTDPQSANLRAIKKEITMAREIANGGILGVNIMVAAQQYEDLVRECVANGIDLIISGAGLPLKLPELVKGSASKIAPIISSARAFRLILKSWIKRYDYIPDLVIVEGPQAGGHLGFSYDELAENKQSLEDIVLEVLAAAEEAEQELGVKIPVIAAGGIFTNEDVVRVMELGAAGVQIATRFVATEECDAASEFKQAYIDATDEDVEIIKSPVGMPGRAIRNAFIKRVEEREVKIKSCSRCLKSCHIDTAPYCITKALVNSVKGNTSNGLIFCGSNVSRIKSLTTVKKLLDELCGV</sequence>
<evidence type="ECO:0000256" key="4">
    <source>
        <dbReference type="ARBA" id="ARBA00022643"/>
    </source>
</evidence>